<keyword evidence="2" id="KW-0808">Transferase</keyword>
<name>A0A4P6ZFD9_9FLAO</name>
<dbReference type="InterPro" id="IPR007657">
    <property type="entry name" value="Glycosyltransferase_61"/>
</dbReference>
<organism evidence="5 6">
    <name type="scientific">Chryseobacterium salivictor</name>
    <dbReference type="NCBI Taxonomy" id="2547600"/>
    <lineage>
        <taxon>Bacteria</taxon>
        <taxon>Pseudomonadati</taxon>
        <taxon>Bacteroidota</taxon>
        <taxon>Flavobacteriia</taxon>
        <taxon>Flavobacteriales</taxon>
        <taxon>Weeksellaceae</taxon>
        <taxon>Chryseobacterium group</taxon>
        <taxon>Chryseobacterium</taxon>
    </lineage>
</organism>
<evidence type="ECO:0000313" key="5">
    <source>
        <dbReference type="EMBL" id="QBO58182.1"/>
    </source>
</evidence>
<protein>
    <recommendedName>
        <fullName evidence="4">Glycosyltransferase 61 catalytic domain-containing protein</fullName>
    </recommendedName>
</protein>
<dbReference type="PANTHER" id="PTHR20961">
    <property type="entry name" value="GLYCOSYLTRANSFERASE"/>
    <property type="match status" value="1"/>
</dbReference>
<dbReference type="RefSeq" id="WP_133439638.1">
    <property type="nucleotide sequence ID" value="NZ_CP037954.1"/>
</dbReference>
<accession>A0A4P6ZFD9</accession>
<dbReference type="Pfam" id="PF04577">
    <property type="entry name" value="Glyco_transf_61"/>
    <property type="match status" value="1"/>
</dbReference>
<dbReference type="GO" id="GO:0016757">
    <property type="term" value="F:glycosyltransferase activity"/>
    <property type="evidence" value="ECO:0007669"/>
    <property type="project" value="UniProtKB-KW"/>
</dbReference>
<evidence type="ECO:0000256" key="2">
    <source>
        <dbReference type="ARBA" id="ARBA00022679"/>
    </source>
</evidence>
<feature type="domain" description="Glycosyltransferase 61 catalytic" evidence="4">
    <location>
        <begin position="153"/>
        <end position="339"/>
    </location>
</feature>
<proteinExistence type="predicted"/>
<dbReference type="InterPro" id="IPR049625">
    <property type="entry name" value="Glyco_transf_61_cat"/>
</dbReference>
<evidence type="ECO:0000259" key="4">
    <source>
        <dbReference type="Pfam" id="PF04577"/>
    </source>
</evidence>
<keyword evidence="1" id="KW-0328">Glycosyltransferase</keyword>
<gene>
    <name evidence="5" type="ORF">NBC122_01355</name>
</gene>
<dbReference type="OrthoDB" id="1156086at2"/>
<evidence type="ECO:0000256" key="1">
    <source>
        <dbReference type="ARBA" id="ARBA00022676"/>
    </source>
</evidence>
<reference evidence="5 6" key="1">
    <citation type="submission" date="2019-03" db="EMBL/GenBank/DDBJ databases">
        <authorList>
            <person name="Kim H."/>
            <person name="Yu S.-M."/>
        </authorList>
    </citation>
    <scope>NUCLEOTIDE SEQUENCE [LARGE SCALE GENOMIC DNA]</scope>
    <source>
        <strain evidence="5 6">NBC122</strain>
    </source>
</reference>
<dbReference type="KEGG" id="csal:NBC122_01355"/>
<dbReference type="AlphaFoldDB" id="A0A4P6ZFD9"/>
<evidence type="ECO:0000313" key="6">
    <source>
        <dbReference type="Proteomes" id="UP000294419"/>
    </source>
</evidence>
<evidence type="ECO:0000256" key="3">
    <source>
        <dbReference type="ARBA" id="ARBA00023180"/>
    </source>
</evidence>
<dbReference type="Proteomes" id="UP000294419">
    <property type="component" value="Chromosome"/>
</dbReference>
<keyword evidence="6" id="KW-1185">Reference proteome</keyword>
<sequence length="398" mass="46289">MKLDKLLSLQRKKYFLKSFFKKANRLIVDFVPLDEITPTYCSESILVEDTKTTTAFTPKEFDKDEKKVETGIFPVKIYALKNGYVTPNSACFLTKNLKAIYFEKWHEDQRDIYVYNSPNLLSHGQSLAKVNNLPKALYDIDAVFFGGTFTGNYYHFLLEIISKAEFLANIPGSADLAVILDISVQQNDNLKTIAEFFLKGYRLQYLNHDQYHGFKTLWFITSPNTTIPNISEGSKYEAQFTKISEKSVRFIREKVLENYDVNKVRIENAEKVFIARKSEFRKYNETELLAVAEKYGFKAVCFEELNIHEQIFLLQNADYIIGPSGAAFTNLIFAKENSKGLIWLGSVWSDFSVFSTLAKFVNFDLYYYRYKSESSDFHENYKIDINIFERQIIQLLSR</sequence>
<dbReference type="EMBL" id="CP037954">
    <property type="protein sequence ID" value="QBO58182.1"/>
    <property type="molecule type" value="Genomic_DNA"/>
</dbReference>
<keyword evidence="3" id="KW-0325">Glycoprotein</keyword>